<proteinExistence type="predicted"/>
<feature type="region of interest" description="Disordered" evidence="1">
    <location>
        <begin position="383"/>
        <end position="402"/>
    </location>
</feature>
<dbReference type="Proteomes" id="UP000801492">
    <property type="component" value="Unassembled WGS sequence"/>
</dbReference>
<sequence>MDKSAESSDSDSNSSTSWVFVDDATTLQQNTTNTFHLDCSREPIQELTEQDLLSGGSDFESDTDGVSVISESEVPTDDSYSNIQTVSTSSNETPEIKEETNLNDNNESNDNNEPNPVNNDANQEHSEPSVVSEEYARANNVEITKIMKPLHLLGVGFVFIAVCVASYNQIMTKGSEKDFKEDKLTLYDKVELGSNNDLGKLCDNNDKWENELIKEELNNNKKMYKVKRNSNKRSLIKDDVDENVEKIIDITVSCAFREKPTSNLVNKAIKECATKEYKRRKEEDLERESIPEKRKVEYHVKYMKLLNENGKPLENLYSKEILEAKHYEFAQSREKKDCMEDNDKKYEENTRKYKKRNERIKYNNRDESIADFEMKENVNRIQKKTEKYSRSEKYNKSKKYRSGEDISVKKEYNYKKDFKKNDEKDAENYKDRKPMKKSQKYDSDEKYHKDYKYKKYDFVNKDSKLENFDKRNKNDKNKNYKSEDFINNSDRIRHSKYKNKLNHNYIRQRKYNNSDGEWYINLHKARNEMRKQEHVSDWVFDRAYLRSKKRNKAQWYFKWMNVREQLRYKRSYKPYSS</sequence>
<keyword evidence="4" id="KW-1185">Reference proteome</keyword>
<accession>A0A8K0FXP7</accession>
<dbReference type="OrthoDB" id="6781985at2759"/>
<keyword evidence="2" id="KW-1133">Transmembrane helix</keyword>
<reference evidence="3" key="1">
    <citation type="submission" date="2019-08" db="EMBL/GenBank/DDBJ databases">
        <title>The genome of the North American firefly Photinus pyralis.</title>
        <authorList>
            <consortium name="Photinus pyralis genome working group"/>
            <person name="Fallon T.R."/>
            <person name="Sander Lower S.E."/>
            <person name="Weng J.-K."/>
        </authorList>
    </citation>
    <scope>NUCLEOTIDE SEQUENCE</scope>
    <source>
        <strain evidence="3">TRF0915ILg1</strain>
        <tissue evidence="3">Whole body</tissue>
    </source>
</reference>
<dbReference type="EMBL" id="VTPC01090180">
    <property type="protein sequence ID" value="KAF2884355.1"/>
    <property type="molecule type" value="Genomic_DNA"/>
</dbReference>
<organism evidence="3 4">
    <name type="scientific">Ignelater luminosus</name>
    <name type="common">Cucubano</name>
    <name type="synonym">Pyrophorus luminosus</name>
    <dbReference type="NCBI Taxonomy" id="2038154"/>
    <lineage>
        <taxon>Eukaryota</taxon>
        <taxon>Metazoa</taxon>
        <taxon>Ecdysozoa</taxon>
        <taxon>Arthropoda</taxon>
        <taxon>Hexapoda</taxon>
        <taxon>Insecta</taxon>
        <taxon>Pterygota</taxon>
        <taxon>Neoptera</taxon>
        <taxon>Endopterygota</taxon>
        <taxon>Coleoptera</taxon>
        <taxon>Polyphaga</taxon>
        <taxon>Elateriformia</taxon>
        <taxon>Elateroidea</taxon>
        <taxon>Elateridae</taxon>
        <taxon>Agrypninae</taxon>
        <taxon>Pyrophorini</taxon>
        <taxon>Ignelater</taxon>
    </lineage>
</organism>
<dbReference type="AlphaFoldDB" id="A0A8K0FXP7"/>
<feature type="compositionally biased region" description="Basic and acidic residues" evidence="1">
    <location>
        <begin position="423"/>
        <end position="432"/>
    </location>
</feature>
<name>A0A8K0FXP7_IGNLU</name>
<keyword evidence="2" id="KW-0812">Transmembrane</keyword>
<feature type="region of interest" description="Disordered" evidence="1">
    <location>
        <begin position="423"/>
        <end position="446"/>
    </location>
</feature>
<evidence type="ECO:0000313" key="3">
    <source>
        <dbReference type="EMBL" id="KAF2884355.1"/>
    </source>
</evidence>
<comment type="caution">
    <text evidence="3">The sequence shown here is derived from an EMBL/GenBank/DDBJ whole genome shotgun (WGS) entry which is preliminary data.</text>
</comment>
<evidence type="ECO:0000313" key="4">
    <source>
        <dbReference type="Proteomes" id="UP000801492"/>
    </source>
</evidence>
<feature type="compositionally biased region" description="Low complexity" evidence="1">
    <location>
        <begin position="102"/>
        <end position="121"/>
    </location>
</feature>
<feature type="region of interest" description="Disordered" evidence="1">
    <location>
        <begin position="70"/>
        <end position="133"/>
    </location>
</feature>
<feature type="compositionally biased region" description="Polar residues" evidence="1">
    <location>
        <begin position="78"/>
        <end position="93"/>
    </location>
</feature>
<keyword evidence="2" id="KW-0472">Membrane</keyword>
<protein>
    <submittedName>
        <fullName evidence="3">Uncharacterized protein</fullName>
    </submittedName>
</protein>
<gene>
    <name evidence="3" type="ORF">ILUMI_21804</name>
</gene>
<evidence type="ECO:0000256" key="1">
    <source>
        <dbReference type="SAM" id="MobiDB-lite"/>
    </source>
</evidence>
<evidence type="ECO:0000256" key="2">
    <source>
        <dbReference type="SAM" id="Phobius"/>
    </source>
</evidence>
<feature type="transmembrane region" description="Helical" evidence="2">
    <location>
        <begin position="150"/>
        <end position="167"/>
    </location>
</feature>